<evidence type="ECO:0000256" key="3">
    <source>
        <dbReference type="ARBA" id="ARBA00022777"/>
    </source>
</evidence>
<evidence type="ECO:0000313" key="10">
    <source>
        <dbReference type="Proteomes" id="UP000274922"/>
    </source>
</evidence>
<dbReference type="STRING" id="1555241.A0A4P9X5J3"/>
<dbReference type="InterPro" id="IPR008271">
    <property type="entry name" value="Ser/Thr_kinase_AS"/>
</dbReference>
<feature type="region of interest" description="Disordered" evidence="7">
    <location>
        <begin position="1"/>
        <end position="23"/>
    </location>
</feature>
<dbReference type="OrthoDB" id="8693905at2759"/>
<dbReference type="Proteomes" id="UP000274922">
    <property type="component" value="Unassembled WGS sequence"/>
</dbReference>
<dbReference type="AlphaFoldDB" id="A0A4P9X5J3"/>
<dbReference type="Pfam" id="PF00069">
    <property type="entry name" value="Pkinase"/>
    <property type="match status" value="1"/>
</dbReference>
<dbReference type="PANTHER" id="PTHR48016">
    <property type="entry name" value="MAP KINASE KINASE KINASE SSK2-RELATED-RELATED"/>
    <property type="match status" value="1"/>
</dbReference>
<accession>A0A4P9X5J3</accession>
<dbReference type="PROSITE" id="PS00108">
    <property type="entry name" value="PROTEIN_KINASE_ST"/>
    <property type="match status" value="1"/>
</dbReference>
<feature type="non-terminal residue" evidence="9">
    <location>
        <position position="269"/>
    </location>
</feature>
<evidence type="ECO:0000256" key="6">
    <source>
        <dbReference type="RuleBase" id="RU000304"/>
    </source>
</evidence>
<dbReference type="PANTHER" id="PTHR48016:SF4">
    <property type="entry name" value="PROTEIN KINASE DOMAIN-CONTAINING PROTEIN"/>
    <property type="match status" value="1"/>
</dbReference>
<proteinExistence type="inferred from homology"/>
<feature type="binding site" evidence="5">
    <location>
        <position position="57"/>
    </location>
    <ligand>
        <name>ATP</name>
        <dbReference type="ChEBI" id="CHEBI:30616"/>
    </ligand>
</feature>
<keyword evidence="10" id="KW-1185">Reference proteome</keyword>
<dbReference type="InterPro" id="IPR011009">
    <property type="entry name" value="Kinase-like_dom_sf"/>
</dbReference>
<dbReference type="Gene3D" id="1.10.510.10">
    <property type="entry name" value="Transferase(Phosphotransferase) domain 1"/>
    <property type="match status" value="1"/>
</dbReference>
<dbReference type="InterPro" id="IPR000719">
    <property type="entry name" value="Prot_kinase_dom"/>
</dbReference>
<dbReference type="GO" id="GO:0005737">
    <property type="term" value="C:cytoplasm"/>
    <property type="evidence" value="ECO:0007669"/>
    <property type="project" value="TreeGrafter"/>
</dbReference>
<evidence type="ECO:0000256" key="1">
    <source>
        <dbReference type="ARBA" id="ARBA00022679"/>
    </source>
</evidence>
<comment type="similarity">
    <text evidence="6">Belongs to the protein kinase superfamily.</text>
</comment>
<organism evidence="9 10">
    <name type="scientific">Caulochytrium protostelioides</name>
    <dbReference type="NCBI Taxonomy" id="1555241"/>
    <lineage>
        <taxon>Eukaryota</taxon>
        <taxon>Fungi</taxon>
        <taxon>Fungi incertae sedis</taxon>
        <taxon>Chytridiomycota</taxon>
        <taxon>Chytridiomycota incertae sedis</taxon>
        <taxon>Chytridiomycetes</taxon>
        <taxon>Caulochytriales</taxon>
        <taxon>Caulochytriaceae</taxon>
        <taxon>Caulochytrium</taxon>
    </lineage>
</organism>
<dbReference type="EMBL" id="ML014225">
    <property type="protein sequence ID" value="RKP00290.1"/>
    <property type="molecule type" value="Genomic_DNA"/>
</dbReference>
<dbReference type="SUPFAM" id="SSF56112">
    <property type="entry name" value="Protein kinase-like (PK-like)"/>
    <property type="match status" value="1"/>
</dbReference>
<evidence type="ECO:0000259" key="8">
    <source>
        <dbReference type="PROSITE" id="PS50011"/>
    </source>
</evidence>
<evidence type="ECO:0000256" key="5">
    <source>
        <dbReference type="PROSITE-ProRule" id="PRU10141"/>
    </source>
</evidence>
<dbReference type="SMART" id="SM00220">
    <property type="entry name" value="S_TKc"/>
    <property type="match status" value="1"/>
</dbReference>
<keyword evidence="3" id="KW-0418">Kinase</keyword>
<evidence type="ECO:0000256" key="7">
    <source>
        <dbReference type="SAM" id="MobiDB-lite"/>
    </source>
</evidence>
<gene>
    <name evidence="9" type="ORF">CXG81DRAFT_13416</name>
</gene>
<evidence type="ECO:0000256" key="2">
    <source>
        <dbReference type="ARBA" id="ARBA00022741"/>
    </source>
</evidence>
<name>A0A4P9X5J3_9FUNG</name>
<evidence type="ECO:0000256" key="4">
    <source>
        <dbReference type="ARBA" id="ARBA00022840"/>
    </source>
</evidence>
<dbReference type="GO" id="GO:0005524">
    <property type="term" value="F:ATP binding"/>
    <property type="evidence" value="ECO:0007669"/>
    <property type="project" value="UniProtKB-UniRule"/>
</dbReference>
<evidence type="ECO:0000313" key="9">
    <source>
        <dbReference type="EMBL" id="RKP00290.1"/>
    </source>
</evidence>
<dbReference type="PROSITE" id="PS50011">
    <property type="entry name" value="PROTEIN_KINASE_DOM"/>
    <property type="match status" value="1"/>
</dbReference>
<keyword evidence="1" id="KW-0808">Transferase</keyword>
<protein>
    <recommendedName>
        <fullName evidence="8">Protein kinase domain-containing protein</fullName>
    </recommendedName>
</protein>
<reference evidence="10" key="1">
    <citation type="journal article" date="2018" name="Nat. Microbiol.">
        <title>Leveraging single-cell genomics to expand the fungal tree of life.</title>
        <authorList>
            <person name="Ahrendt S.R."/>
            <person name="Quandt C.A."/>
            <person name="Ciobanu D."/>
            <person name="Clum A."/>
            <person name="Salamov A."/>
            <person name="Andreopoulos B."/>
            <person name="Cheng J.F."/>
            <person name="Woyke T."/>
            <person name="Pelin A."/>
            <person name="Henrissat B."/>
            <person name="Reynolds N.K."/>
            <person name="Benny G.L."/>
            <person name="Smith M.E."/>
            <person name="James T.Y."/>
            <person name="Grigoriev I.V."/>
        </authorList>
    </citation>
    <scope>NUCLEOTIDE SEQUENCE [LARGE SCALE GENOMIC DNA]</scope>
    <source>
        <strain evidence="10">ATCC 52028</strain>
    </source>
</reference>
<sequence>MTPQTASGPAPRALRDSKPPQPTVAGKYQLGQCIGKGQFGAVFKAFDTEEGVLVAIKRIPIEDDNEAGIADLMEEVALLQSLSHPHIVHYEGFVVEDSCLNIILEYVETGSLLHVIRNYGVLKEKLAASYVMRALEGLVYLHDKGVVHCDIKAANILTNKDGCVKLSDFGVSRRLGAGAAGAAAAQAGAGAGAAVAPAAAATNVVGTPNWMAPEIIELSGPTLASDIWSLGCVVIELLTGKPPWSEWNGMTVLYKIVMEPRPPLPPSIS</sequence>
<dbReference type="InterPro" id="IPR017441">
    <property type="entry name" value="Protein_kinase_ATP_BS"/>
</dbReference>
<dbReference type="GO" id="GO:0004709">
    <property type="term" value="F:MAP kinase kinase kinase activity"/>
    <property type="evidence" value="ECO:0007669"/>
    <property type="project" value="TreeGrafter"/>
</dbReference>
<keyword evidence="4 5" id="KW-0067">ATP-binding</keyword>
<dbReference type="InterPro" id="IPR050538">
    <property type="entry name" value="MAP_kinase_kinase_kinase"/>
</dbReference>
<keyword evidence="2 5" id="KW-0547">Nucleotide-binding</keyword>
<keyword evidence="6" id="KW-0723">Serine/threonine-protein kinase</keyword>
<feature type="domain" description="Protein kinase" evidence="8">
    <location>
        <begin position="28"/>
        <end position="269"/>
    </location>
</feature>
<dbReference type="PIRSF" id="PIRSF000654">
    <property type="entry name" value="Integrin-linked_kinase"/>
    <property type="match status" value="1"/>
</dbReference>
<dbReference type="PROSITE" id="PS00107">
    <property type="entry name" value="PROTEIN_KINASE_ATP"/>
    <property type="match status" value="1"/>
</dbReference>